<dbReference type="FunFam" id="3.40.50.720:FF:000085">
    <property type="entry name" value="Dihydroflavonol reductase"/>
    <property type="match status" value="1"/>
</dbReference>
<dbReference type="EMBL" id="CM009293">
    <property type="protein sequence ID" value="PNT39300.2"/>
    <property type="molecule type" value="Genomic_DNA"/>
</dbReference>
<dbReference type="PANTHER" id="PTHR10366">
    <property type="entry name" value="NAD DEPENDENT EPIMERASE/DEHYDRATASE"/>
    <property type="match status" value="1"/>
</dbReference>
<dbReference type="GO" id="GO:0033729">
    <property type="term" value="F:anthocyanidin reductase activity"/>
    <property type="evidence" value="ECO:0000318"/>
    <property type="project" value="GO_Central"/>
</dbReference>
<dbReference type="Pfam" id="PF01370">
    <property type="entry name" value="Epimerase"/>
    <property type="match status" value="1"/>
</dbReference>
<dbReference type="PANTHER" id="PTHR10366:SF288">
    <property type="entry name" value="ANTHOCYANIDIN REDUCTASE"/>
    <property type="match status" value="1"/>
</dbReference>
<dbReference type="Proteomes" id="UP000006729">
    <property type="component" value="Chromosome 4"/>
</dbReference>
<dbReference type="OrthoDB" id="2735536at2759"/>
<gene>
    <name evidence="7" type="ORF">POPTR_004G030700</name>
</gene>
<dbReference type="SUPFAM" id="SSF51735">
    <property type="entry name" value="NAD(P)-binding Rossmann-fold domains"/>
    <property type="match status" value="1"/>
</dbReference>
<keyword evidence="4" id="KW-0284">Flavonoid biosynthesis</keyword>
<keyword evidence="3" id="KW-0560">Oxidoreductase</keyword>
<keyword evidence="8" id="KW-1185">Reference proteome</keyword>
<dbReference type="InParanoid" id="A0A2K2AP50"/>
<evidence type="ECO:0000313" key="8">
    <source>
        <dbReference type="Proteomes" id="UP000006729"/>
    </source>
</evidence>
<evidence type="ECO:0000313" key="7">
    <source>
        <dbReference type="EMBL" id="PNT39300.2"/>
    </source>
</evidence>
<evidence type="ECO:0000256" key="2">
    <source>
        <dbReference type="ARBA" id="ARBA00022857"/>
    </source>
</evidence>
<dbReference type="InterPro" id="IPR001509">
    <property type="entry name" value="Epimerase_deHydtase"/>
</dbReference>
<evidence type="ECO:0000259" key="6">
    <source>
        <dbReference type="Pfam" id="PF01370"/>
    </source>
</evidence>
<protein>
    <recommendedName>
        <fullName evidence="6">NAD-dependent epimerase/dehydratase domain-containing protein</fullName>
    </recommendedName>
</protein>
<accession>A0A2K2AP50</accession>
<evidence type="ECO:0000256" key="3">
    <source>
        <dbReference type="ARBA" id="ARBA00023002"/>
    </source>
</evidence>
<dbReference type="GO" id="GO:0009813">
    <property type="term" value="P:flavonoid biosynthetic process"/>
    <property type="evidence" value="ECO:0007669"/>
    <property type="project" value="UniProtKB-KW"/>
</dbReference>
<name>A0A2K2AP50_POPTR</name>
<dbReference type="SMR" id="A0A2K2AP50"/>
<comment type="similarity">
    <text evidence="5">Belongs to the NAD(P)-dependent epimerase/dehydratase family. Dihydroflavonol-4-reductase subfamily.</text>
</comment>
<dbReference type="Gramene" id="Potri.004G030700.1.v4.1">
    <property type="protein sequence ID" value="Potri.004G030700.1.v4.1"/>
    <property type="gene ID" value="Potri.004G030700.v4.1"/>
</dbReference>
<feature type="domain" description="NAD-dependent epimerase/dehydratase" evidence="6">
    <location>
        <begin position="39"/>
        <end position="285"/>
    </location>
</feature>
<dbReference type="InterPro" id="IPR036291">
    <property type="entry name" value="NAD(P)-bd_dom_sf"/>
</dbReference>
<evidence type="ECO:0000256" key="4">
    <source>
        <dbReference type="ARBA" id="ARBA00023241"/>
    </source>
</evidence>
<dbReference type="OMA" id="ICCAYNT"/>
<keyword evidence="2" id="KW-0521">NADP</keyword>
<evidence type="ECO:0000256" key="5">
    <source>
        <dbReference type="ARBA" id="ARBA00023445"/>
    </source>
</evidence>
<comment type="pathway">
    <text evidence="1">Secondary metabolite biosynthesis; flavonoid biosynthesis.</text>
</comment>
<organism evidence="7 8">
    <name type="scientific">Populus trichocarpa</name>
    <name type="common">Western balsam poplar</name>
    <name type="synonym">Populus balsamifera subsp. trichocarpa</name>
    <dbReference type="NCBI Taxonomy" id="3694"/>
    <lineage>
        <taxon>Eukaryota</taxon>
        <taxon>Viridiplantae</taxon>
        <taxon>Streptophyta</taxon>
        <taxon>Embryophyta</taxon>
        <taxon>Tracheophyta</taxon>
        <taxon>Spermatophyta</taxon>
        <taxon>Magnoliopsida</taxon>
        <taxon>eudicotyledons</taxon>
        <taxon>Gunneridae</taxon>
        <taxon>Pentapetalae</taxon>
        <taxon>rosids</taxon>
        <taxon>fabids</taxon>
        <taxon>Malpighiales</taxon>
        <taxon>Salicaceae</taxon>
        <taxon>Saliceae</taxon>
        <taxon>Populus</taxon>
    </lineage>
</organism>
<dbReference type="FunCoup" id="A0A2K2AP50">
    <property type="interactions" value="160"/>
</dbReference>
<reference evidence="7 8" key="1">
    <citation type="journal article" date="2006" name="Science">
        <title>The genome of black cottonwood, Populus trichocarpa (Torr. &amp; Gray).</title>
        <authorList>
            <person name="Tuskan G.A."/>
            <person name="Difazio S."/>
            <person name="Jansson S."/>
            <person name="Bohlmann J."/>
            <person name="Grigoriev I."/>
            <person name="Hellsten U."/>
            <person name="Putnam N."/>
            <person name="Ralph S."/>
            <person name="Rombauts S."/>
            <person name="Salamov A."/>
            <person name="Schein J."/>
            <person name="Sterck L."/>
            <person name="Aerts A."/>
            <person name="Bhalerao R.R."/>
            <person name="Bhalerao R.P."/>
            <person name="Blaudez D."/>
            <person name="Boerjan W."/>
            <person name="Brun A."/>
            <person name="Brunner A."/>
            <person name="Busov V."/>
            <person name="Campbell M."/>
            <person name="Carlson J."/>
            <person name="Chalot M."/>
            <person name="Chapman J."/>
            <person name="Chen G.L."/>
            <person name="Cooper D."/>
            <person name="Coutinho P.M."/>
            <person name="Couturier J."/>
            <person name="Covert S."/>
            <person name="Cronk Q."/>
            <person name="Cunningham R."/>
            <person name="Davis J."/>
            <person name="Degroeve S."/>
            <person name="Dejardin A."/>
            <person name="Depamphilis C."/>
            <person name="Detter J."/>
            <person name="Dirks B."/>
            <person name="Dubchak I."/>
            <person name="Duplessis S."/>
            <person name="Ehlting J."/>
            <person name="Ellis B."/>
            <person name="Gendler K."/>
            <person name="Goodstein D."/>
            <person name="Gribskov M."/>
            <person name="Grimwood J."/>
            <person name="Groover A."/>
            <person name="Gunter L."/>
            <person name="Hamberger B."/>
            <person name="Heinze B."/>
            <person name="Helariutta Y."/>
            <person name="Henrissat B."/>
            <person name="Holligan D."/>
            <person name="Holt R."/>
            <person name="Huang W."/>
            <person name="Islam-Faridi N."/>
            <person name="Jones S."/>
            <person name="Jones-Rhoades M."/>
            <person name="Jorgensen R."/>
            <person name="Joshi C."/>
            <person name="Kangasjarvi J."/>
            <person name="Karlsson J."/>
            <person name="Kelleher C."/>
            <person name="Kirkpatrick R."/>
            <person name="Kirst M."/>
            <person name="Kohler A."/>
            <person name="Kalluri U."/>
            <person name="Larimer F."/>
            <person name="Leebens-Mack J."/>
            <person name="Leple J.C."/>
            <person name="Locascio P."/>
            <person name="Lou Y."/>
            <person name="Lucas S."/>
            <person name="Martin F."/>
            <person name="Montanini B."/>
            <person name="Napoli C."/>
            <person name="Nelson D.R."/>
            <person name="Nelson C."/>
            <person name="Nieminen K."/>
            <person name="Nilsson O."/>
            <person name="Pereda V."/>
            <person name="Peter G."/>
            <person name="Philippe R."/>
            <person name="Pilate G."/>
            <person name="Poliakov A."/>
            <person name="Razumovskaya J."/>
            <person name="Richardson P."/>
            <person name="Rinaldi C."/>
            <person name="Ritland K."/>
            <person name="Rouze P."/>
            <person name="Ryaboy D."/>
            <person name="Schmutz J."/>
            <person name="Schrader J."/>
            <person name="Segerman B."/>
            <person name="Shin H."/>
            <person name="Siddiqui A."/>
            <person name="Sterky F."/>
            <person name="Terry A."/>
            <person name="Tsai C.J."/>
            <person name="Uberbacher E."/>
            <person name="Unneberg P."/>
            <person name="Vahala J."/>
            <person name="Wall K."/>
            <person name="Wessler S."/>
            <person name="Yang G."/>
            <person name="Yin T."/>
            <person name="Douglas C."/>
            <person name="Marra M."/>
            <person name="Sandberg G."/>
            <person name="Van de Peer Y."/>
            <person name="Rokhsar D."/>
        </authorList>
    </citation>
    <scope>NUCLEOTIDE SEQUENCE [LARGE SCALE GENOMIC DNA]</scope>
    <source>
        <strain evidence="8">cv. Nisqually</strain>
    </source>
</reference>
<evidence type="ECO:0000256" key="1">
    <source>
        <dbReference type="ARBA" id="ARBA00004966"/>
    </source>
</evidence>
<proteinExistence type="inferred from homology"/>
<sequence>MREINTITIILHHILRKNSLLIQIFSSSMASQLTKKTACVIGGTGFVASLLVKLLLEKGYAVNTTVRDPDNQKKVAHLIALQNLGDLNIFGADLTDEESFNAPIAGCELVFHVATPVNFASEDPENDMIKPAIQGVHNVLKACAKAKTVKRVILTSSAAALSINKLNGTGLIMDEKNWTDVEFLTSEKPPTWGYPASKTLAEKAAWKFAEENNIDLITVIPSLMTGPSLTLDIPSSVHLSMSLITGNEFLKNALKGMQMLSGSISITHVEDVCRAHIFLAEKESASGRYICCAVNTSVVELAEFLNKRYPQYQVPTDFGDFPSKAKLAITSEKLISEGFSFKYGIEEVYDQTVEYFKAKGLLN</sequence>
<dbReference type="InterPro" id="IPR050425">
    <property type="entry name" value="NAD(P)_dehydrat-like"/>
</dbReference>
<dbReference type="Gene3D" id="3.40.50.720">
    <property type="entry name" value="NAD(P)-binding Rossmann-like Domain"/>
    <property type="match status" value="1"/>
</dbReference>
<dbReference type="CDD" id="cd08958">
    <property type="entry name" value="FR_SDR_e"/>
    <property type="match status" value="1"/>
</dbReference>
<dbReference type="AlphaFoldDB" id="A0A2K2AP50"/>
<dbReference type="GO" id="GO:0016616">
    <property type="term" value="F:oxidoreductase activity, acting on the CH-OH group of donors, NAD or NADP as acceptor"/>
    <property type="evidence" value="ECO:0000318"/>
    <property type="project" value="GO_Central"/>
</dbReference>
<dbReference type="STRING" id="3694.A0A2K2AP50"/>